<sequence length="405" mass="46427">MGKSTFFTGQPVLNQLLSLLDRNGIRLLAKRGGHDRYYRYFDTYTHLVTMLYCAFNKCTSSREVVSGMKACLHKLNHTGIIKCPGRSTLCDANAGRSFEVFARIYDQLYCRHKQLLPDSRLQIDPRLFIADASTITLFQRILNAPSPGKSDGRRKGGIKVHTLINAADDVPLKVSFTAASANDMPFLKEIHLQPGSFIVFDKGYVNYSQYERFCNEGVFFVTRQKKDARYIVTNVHELREHSRASGVLSDRTLLQGTRTQKDGIKLKVRLVAFFDKDSGRTFEFLTNNFSLPPEMVADIYKKRWLIEVLFKRVKQNFPLKYFLGDNENAIKIQIWCAFIADLLIKLVQVQLKRKWAFSNLTSIIRLHLMSYIHLFNFLNNPERLSAVSGKALQLELGGLDIDFKT</sequence>
<proteinExistence type="inferred from homology"/>
<evidence type="ECO:0000256" key="1">
    <source>
        <dbReference type="ARBA" id="ARBA00010075"/>
    </source>
</evidence>
<dbReference type="AlphaFoldDB" id="A0A563TWJ0"/>
<keyword evidence="4" id="KW-0233">DNA recombination</keyword>
<dbReference type="NCBIfam" id="NF033592">
    <property type="entry name" value="transpos_IS4_1"/>
    <property type="match status" value="1"/>
</dbReference>
<evidence type="ECO:0000259" key="5">
    <source>
        <dbReference type="Pfam" id="PF01609"/>
    </source>
</evidence>
<dbReference type="Proteomes" id="UP000320042">
    <property type="component" value="Unassembled WGS sequence"/>
</dbReference>
<feature type="domain" description="DUF4372" evidence="6">
    <location>
        <begin position="8"/>
        <end position="80"/>
    </location>
</feature>
<evidence type="ECO:0000256" key="4">
    <source>
        <dbReference type="ARBA" id="ARBA00023172"/>
    </source>
</evidence>
<keyword evidence="2" id="KW-0815">Transposition</keyword>
<dbReference type="InterPro" id="IPR012337">
    <property type="entry name" value="RNaseH-like_sf"/>
</dbReference>
<comment type="caution">
    <text evidence="7">The sequence shown here is derived from an EMBL/GenBank/DDBJ whole genome shotgun (WGS) entry which is preliminary data.</text>
</comment>
<dbReference type="InterPro" id="IPR047952">
    <property type="entry name" value="Transpos_IS4"/>
</dbReference>
<organism evidence="7 8">
    <name type="scientific">Mucilaginibacter pallidiroseus</name>
    <dbReference type="NCBI Taxonomy" id="2599295"/>
    <lineage>
        <taxon>Bacteria</taxon>
        <taxon>Pseudomonadati</taxon>
        <taxon>Bacteroidota</taxon>
        <taxon>Sphingobacteriia</taxon>
        <taxon>Sphingobacteriales</taxon>
        <taxon>Sphingobacteriaceae</taxon>
        <taxon>Mucilaginibacter</taxon>
    </lineage>
</organism>
<reference evidence="7 8" key="1">
    <citation type="submission" date="2019-07" db="EMBL/GenBank/DDBJ databases">
        <authorList>
            <person name="Kim J."/>
        </authorList>
    </citation>
    <scope>NUCLEOTIDE SEQUENCE [LARGE SCALE GENOMIC DNA]</scope>
    <source>
        <strain evidence="8">dk17</strain>
    </source>
</reference>
<feature type="domain" description="Transposase IS4-like" evidence="5">
    <location>
        <begin position="124"/>
        <end position="340"/>
    </location>
</feature>
<gene>
    <name evidence="7" type="ORF">FPZ43_19165</name>
</gene>
<dbReference type="GO" id="GO:0006313">
    <property type="term" value="P:DNA transposition"/>
    <property type="evidence" value="ECO:0007669"/>
    <property type="project" value="InterPro"/>
</dbReference>
<dbReference type="SUPFAM" id="SSF53098">
    <property type="entry name" value="Ribonuclease H-like"/>
    <property type="match status" value="1"/>
</dbReference>
<dbReference type="GO" id="GO:0004803">
    <property type="term" value="F:transposase activity"/>
    <property type="evidence" value="ECO:0007669"/>
    <property type="project" value="InterPro"/>
</dbReference>
<dbReference type="PANTHER" id="PTHR33258">
    <property type="entry name" value="TRANSPOSASE INSL FOR INSERTION SEQUENCE ELEMENT IS186A-RELATED"/>
    <property type="match status" value="1"/>
</dbReference>
<dbReference type="GO" id="GO:0003677">
    <property type="term" value="F:DNA binding"/>
    <property type="evidence" value="ECO:0007669"/>
    <property type="project" value="UniProtKB-KW"/>
</dbReference>
<accession>A0A563TWJ0</accession>
<dbReference type="OrthoDB" id="7327264at2"/>
<evidence type="ECO:0000256" key="2">
    <source>
        <dbReference type="ARBA" id="ARBA00022578"/>
    </source>
</evidence>
<dbReference type="RefSeq" id="WP_146383549.1">
    <property type="nucleotide sequence ID" value="NZ_VOEJ01000017.1"/>
</dbReference>
<evidence type="ECO:0000313" key="7">
    <source>
        <dbReference type="EMBL" id="TWR23717.1"/>
    </source>
</evidence>
<protein>
    <submittedName>
        <fullName evidence="7">IS4 family transposase</fullName>
    </submittedName>
</protein>
<dbReference type="EMBL" id="VOEJ01000017">
    <property type="protein sequence ID" value="TWR23717.1"/>
    <property type="molecule type" value="Genomic_DNA"/>
</dbReference>
<keyword evidence="3" id="KW-0238">DNA-binding</keyword>
<evidence type="ECO:0000313" key="8">
    <source>
        <dbReference type="Proteomes" id="UP000320042"/>
    </source>
</evidence>
<dbReference type="InterPro" id="IPR002559">
    <property type="entry name" value="Transposase_11"/>
</dbReference>
<dbReference type="InterPro" id="IPR025399">
    <property type="entry name" value="DUF4372"/>
</dbReference>
<comment type="similarity">
    <text evidence="1">Belongs to the transposase 11 family.</text>
</comment>
<evidence type="ECO:0000259" key="6">
    <source>
        <dbReference type="Pfam" id="PF14294"/>
    </source>
</evidence>
<name>A0A563TWJ0_9SPHI</name>
<keyword evidence="8" id="KW-1185">Reference proteome</keyword>
<dbReference type="PANTHER" id="PTHR33258:SF1">
    <property type="entry name" value="TRANSPOSASE INSL FOR INSERTION SEQUENCE ELEMENT IS186A-RELATED"/>
    <property type="match status" value="1"/>
</dbReference>
<dbReference type="Pfam" id="PF01609">
    <property type="entry name" value="DDE_Tnp_1"/>
    <property type="match status" value="1"/>
</dbReference>
<dbReference type="Pfam" id="PF14294">
    <property type="entry name" value="DUF4372"/>
    <property type="match status" value="1"/>
</dbReference>
<evidence type="ECO:0000256" key="3">
    <source>
        <dbReference type="ARBA" id="ARBA00023125"/>
    </source>
</evidence>